<evidence type="ECO:0000313" key="3">
    <source>
        <dbReference type="Proteomes" id="UP000234275"/>
    </source>
</evidence>
<evidence type="ECO:0000256" key="1">
    <source>
        <dbReference type="SAM" id="Phobius"/>
    </source>
</evidence>
<dbReference type="GeneID" id="36550385"/>
<keyword evidence="1" id="KW-1133">Transmembrane helix</keyword>
<proteinExistence type="predicted"/>
<gene>
    <name evidence="2" type="ORF">P170DRAFT_184777</name>
</gene>
<feature type="transmembrane region" description="Helical" evidence="1">
    <location>
        <begin position="98"/>
        <end position="117"/>
    </location>
</feature>
<accession>A0A2I2G9B2</accession>
<keyword evidence="1" id="KW-0812">Transmembrane</keyword>
<evidence type="ECO:0000313" key="2">
    <source>
        <dbReference type="EMBL" id="PLB49472.1"/>
    </source>
</evidence>
<dbReference type="VEuPathDB" id="FungiDB:P170DRAFT_184777"/>
<name>A0A2I2G9B2_9EURO</name>
<reference evidence="2 3" key="1">
    <citation type="submission" date="2016-12" db="EMBL/GenBank/DDBJ databases">
        <title>The genomes of Aspergillus section Nigri reveals drivers in fungal speciation.</title>
        <authorList>
            <consortium name="DOE Joint Genome Institute"/>
            <person name="Vesth T.C."/>
            <person name="Nybo J."/>
            <person name="Theobald S."/>
            <person name="Brandl J."/>
            <person name="Frisvad J.C."/>
            <person name="Nielsen K.F."/>
            <person name="Lyhne E.K."/>
            <person name="Kogle M.E."/>
            <person name="Kuo A."/>
            <person name="Riley R."/>
            <person name="Clum A."/>
            <person name="Nolan M."/>
            <person name="Lipzen A."/>
            <person name="Salamov A."/>
            <person name="Henrissat B."/>
            <person name="Wiebenga A."/>
            <person name="De Vries R.P."/>
            <person name="Grigoriev I.V."/>
            <person name="Mortensen U.H."/>
            <person name="Andersen M.R."/>
            <person name="Baker S.E."/>
        </authorList>
    </citation>
    <scope>NUCLEOTIDE SEQUENCE [LARGE SCALE GENOMIC DNA]</scope>
    <source>
        <strain evidence="2 3">IBT 23096</strain>
    </source>
</reference>
<keyword evidence="1" id="KW-0472">Membrane</keyword>
<dbReference type="Proteomes" id="UP000234275">
    <property type="component" value="Unassembled WGS sequence"/>
</dbReference>
<sequence length="120" mass="13987">MTYLYEWHEQYLLSLEGLLFMFLLCFSFTYTICGRKLRLASSVLLNKVLGVSGSGFPVFSNITSPRIMSIFAFRVVLFCSSLRTLFSADSMFFDSFRFSTLYCCLFFYIEDTIYLIAFSF</sequence>
<keyword evidence="3" id="KW-1185">Reference proteome</keyword>
<dbReference type="EMBL" id="MSFO01000004">
    <property type="protein sequence ID" value="PLB49472.1"/>
    <property type="molecule type" value="Genomic_DNA"/>
</dbReference>
<organism evidence="2 3">
    <name type="scientific">Aspergillus steynii IBT 23096</name>
    <dbReference type="NCBI Taxonomy" id="1392250"/>
    <lineage>
        <taxon>Eukaryota</taxon>
        <taxon>Fungi</taxon>
        <taxon>Dikarya</taxon>
        <taxon>Ascomycota</taxon>
        <taxon>Pezizomycotina</taxon>
        <taxon>Eurotiomycetes</taxon>
        <taxon>Eurotiomycetidae</taxon>
        <taxon>Eurotiales</taxon>
        <taxon>Aspergillaceae</taxon>
        <taxon>Aspergillus</taxon>
        <taxon>Aspergillus subgen. Circumdati</taxon>
    </lineage>
</organism>
<dbReference type="RefSeq" id="XP_024704774.1">
    <property type="nucleotide sequence ID" value="XM_024842687.1"/>
</dbReference>
<comment type="caution">
    <text evidence="2">The sequence shown here is derived from an EMBL/GenBank/DDBJ whole genome shotgun (WGS) entry which is preliminary data.</text>
</comment>
<feature type="transmembrane region" description="Helical" evidence="1">
    <location>
        <begin position="12"/>
        <end position="32"/>
    </location>
</feature>
<dbReference type="AlphaFoldDB" id="A0A2I2G9B2"/>
<protein>
    <submittedName>
        <fullName evidence="2">Uncharacterized protein</fullName>
    </submittedName>
</protein>